<accession>A0A0P1L933</accession>
<accession>A0A0P1MG84</accession>
<evidence type="ECO:0000256" key="8">
    <source>
        <dbReference type="SAM" id="MobiDB-lite"/>
    </source>
</evidence>
<evidence type="ECO:0000256" key="4">
    <source>
        <dbReference type="ARBA" id="ARBA00022980"/>
    </source>
</evidence>
<reference evidence="11 12" key="1">
    <citation type="submission" date="2015-11" db="EMBL/GenBank/DDBJ databases">
        <authorList>
            <person name="Varghese N."/>
        </authorList>
    </citation>
    <scope>NUCLEOTIDE SEQUENCE [LARGE SCALE GENOMIC DNA]</scope>
    <source>
        <strain evidence="9 12">JGI-8</strain>
    </source>
</reference>
<dbReference type="GO" id="GO:0019843">
    <property type="term" value="F:rRNA binding"/>
    <property type="evidence" value="ECO:0007669"/>
    <property type="project" value="UniProtKB-UniRule"/>
</dbReference>
<dbReference type="SUPFAM" id="SSF50447">
    <property type="entry name" value="Translation proteins"/>
    <property type="match status" value="1"/>
</dbReference>
<dbReference type="EMBL" id="FAOP01000008">
    <property type="protein sequence ID" value="CUU08123.1"/>
    <property type="molecule type" value="Genomic_DNA"/>
</dbReference>
<dbReference type="OrthoDB" id="9806135at2"/>
<dbReference type="NCBIfam" id="TIGR03625">
    <property type="entry name" value="L3_bact"/>
    <property type="match status" value="1"/>
</dbReference>
<dbReference type="PANTHER" id="PTHR11229">
    <property type="entry name" value="50S RIBOSOMAL PROTEIN L3"/>
    <property type="match status" value="1"/>
</dbReference>
<evidence type="ECO:0000313" key="9">
    <source>
        <dbReference type="EMBL" id="CUS76820.1"/>
    </source>
</evidence>
<accession>A0A0P1M296</accession>
<accession>A0A0P1LI04</accession>
<comment type="similarity">
    <text evidence="1 7">Belongs to the universal ribosomal protein uL3 family.</text>
</comment>
<evidence type="ECO:0000313" key="11">
    <source>
        <dbReference type="Proteomes" id="UP000182011"/>
    </source>
</evidence>
<dbReference type="FunFam" id="2.40.30.10:FF:000004">
    <property type="entry name" value="50S ribosomal protein L3"/>
    <property type="match status" value="1"/>
</dbReference>
<gene>
    <name evidence="7" type="primary">rplC</name>
    <name evidence="10" type="ORF">JGI4_02001</name>
    <name evidence="9" type="ORF">JGI8_00055</name>
</gene>
<protein>
    <recommendedName>
        <fullName evidence="6 7">Large ribosomal subunit protein uL3</fullName>
    </recommendedName>
</protein>
<comment type="subunit">
    <text evidence="7">Part of the 50S ribosomal subunit. Forms a cluster with proteins L14 and L19.</text>
</comment>
<comment type="function">
    <text evidence="7">One of the primary rRNA binding proteins, it binds directly near the 3'-end of the 23S rRNA, where it nucleates assembly of the 50S subunit.</text>
</comment>
<dbReference type="InterPro" id="IPR000597">
    <property type="entry name" value="Ribosomal_uL3"/>
</dbReference>
<dbReference type="RefSeq" id="WP_047133616.1">
    <property type="nucleotide sequence ID" value="NZ_CZVI01000001.1"/>
</dbReference>
<keyword evidence="3 7" id="KW-0694">RNA-binding</keyword>
<dbReference type="AlphaFoldDB" id="A0A0P1L6Z4"/>
<accession>A0A0P1P4V2</accession>
<dbReference type="HAMAP" id="MF_01325_B">
    <property type="entry name" value="Ribosomal_uL3_B"/>
    <property type="match status" value="1"/>
</dbReference>
<evidence type="ECO:0000313" key="10">
    <source>
        <dbReference type="EMBL" id="CUU08123.1"/>
    </source>
</evidence>
<evidence type="ECO:0000256" key="3">
    <source>
        <dbReference type="ARBA" id="ARBA00022884"/>
    </source>
</evidence>
<dbReference type="STRING" id="1633631.GCA_001442925_01997"/>
<feature type="region of interest" description="Disordered" evidence="8">
    <location>
        <begin position="126"/>
        <end position="152"/>
    </location>
</feature>
<evidence type="ECO:0000256" key="1">
    <source>
        <dbReference type="ARBA" id="ARBA00006540"/>
    </source>
</evidence>
<evidence type="ECO:0000256" key="7">
    <source>
        <dbReference type="HAMAP-Rule" id="MF_01325"/>
    </source>
</evidence>
<keyword evidence="5 7" id="KW-0687">Ribonucleoprotein</keyword>
<dbReference type="InterPro" id="IPR019927">
    <property type="entry name" value="Ribosomal_uL3_bac/org-type"/>
</dbReference>
<dbReference type="Proteomes" id="UP000182011">
    <property type="component" value="Unassembled WGS sequence"/>
</dbReference>
<evidence type="ECO:0000256" key="5">
    <source>
        <dbReference type="ARBA" id="ARBA00023274"/>
    </source>
</evidence>
<keyword evidence="4 7" id="KW-0689">Ribosomal protein</keyword>
<keyword evidence="2 7" id="KW-0699">rRNA-binding</keyword>
<evidence type="ECO:0000256" key="6">
    <source>
        <dbReference type="ARBA" id="ARBA00035243"/>
    </source>
</evidence>
<name>A0A0P1L6Z4_9BACT</name>
<reference evidence="10" key="2">
    <citation type="submission" date="2015-11" db="EMBL/GenBank/DDBJ databases">
        <authorList>
            <person name="Zhang Y."/>
            <person name="Guo Z."/>
        </authorList>
    </citation>
    <scope>NUCLEOTIDE SEQUENCE [LARGE SCALE GENOMIC DNA]</scope>
    <source>
        <strain evidence="10">JGI-4</strain>
    </source>
</reference>
<dbReference type="GO" id="GO:0022625">
    <property type="term" value="C:cytosolic large ribosomal subunit"/>
    <property type="evidence" value="ECO:0007669"/>
    <property type="project" value="TreeGrafter"/>
</dbReference>
<accession>A0A0P1L6Z4</accession>
<dbReference type="GO" id="GO:0003735">
    <property type="term" value="F:structural constituent of ribosome"/>
    <property type="evidence" value="ECO:0007669"/>
    <property type="project" value="UniProtKB-UniRule"/>
</dbReference>
<dbReference type="Proteomes" id="UP000182200">
    <property type="component" value="Unassembled WGS sequence"/>
</dbReference>
<evidence type="ECO:0000256" key="2">
    <source>
        <dbReference type="ARBA" id="ARBA00022730"/>
    </source>
</evidence>
<evidence type="ECO:0000313" key="12">
    <source>
        <dbReference type="Proteomes" id="UP000182200"/>
    </source>
</evidence>
<accession>A0A0S4NB97</accession>
<dbReference type="Pfam" id="PF00297">
    <property type="entry name" value="Ribosomal_L3"/>
    <property type="match status" value="1"/>
</dbReference>
<dbReference type="FunFam" id="3.30.160.810:FF:000001">
    <property type="entry name" value="50S ribosomal protein L3"/>
    <property type="match status" value="1"/>
</dbReference>
<dbReference type="Gene3D" id="2.40.30.10">
    <property type="entry name" value="Translation factors"/>
    <property type="match status" value="1"/>
</dbReference>
<keyword evidence="12" id="KW-1185">Reference proteome</keyword>
<dbReference type="GO" id="GO:0006412">
    <property type="term" value="P:translation"/>
    <property type="evidence" value="ECO:0007669"/>
    <property type="project" value="UniProtKB-UniRule"/>
</dbReference>
<organism evidence="10 11">
    <name type="scientific">Candidatus Kryptonium thompsonii</name>
    <dbReference type="NCBI Taxonomy" id="1633631"/>
    <lineage>
        <taxon>Bacteria</taxon>
        <taxon>Pseudomonadati</taxon>
        <taxon>Candidatus Kryptoniota</taxon>
        <taxon>Candidatus Kryptonium</taxon>
    </lineage>
</organism>
<dbReference type="PANTHER" id="PTHR11229:SF16">
    <property type="entry name" value="LARGE RIBOSOMAL SUBUNIT PROTEIN UL3C"/>
    <property type="match status" value="1"/>
</dbReference>
<dbReference type="InterPro" id="IPR009000">
    <property type="entry name" value="Transl_B-barrel_sf"/>
</dbReference>
<accession>A0A0P1MZ54</accession>
<proteinExistence type="inferred from homology"/>
<dbReference type="Gene3D" id="3.30.160.810">
    <property type="match status" value="1"/>
</dbReference>
<sequence length="208" mass="22524">MVGLIGKKLGMTTIFGENGVAIPCTVLEVGPCYVVQVKTKEKDGYEALQLGFETAKEKRTPKPLQGHFKKANTPFLRVLKEFKGFDISKYKPGDQIRVEDIFSVGDLVKVTGRSKGKGFQGVVKRHGFGGGPKTHGQSDRHRAPGSVGSSSFPSHTFKGQRMAGHMGDEQVTVRNLEVVEVIPEANLLVVKGSVPGAKNSYVQITKLS</sequence>
<dbReference type="EMBL" id="CZVI01000001">
    <property type="protein sequence ID" value="CUS76820.1"/>
    <property type="molecule type" value="Genomic_DNA"/>
</dbReference>